<feature type="compositionally biased region" description="Basic and acidic residues" evidence="10">
    <location>
        <begin position="301"/>
        <end position="315"/>
    </location>
</feature>
<dbReference type="AlphaFoldDB" id="A0A3Q7FT96"/>
<dbReference type="SUPFAM" id="SSF50182">
    <property type="entry name" value="Sm-like ribonucleoproteins"/>
    <property type="match status" value="1"/>
</dbReference>
<feature type="region of interest" description="Disordered" evidence="10">
    <location>
        <begin position="275"/>
        <end position="315"/>
    </location>
</feature>
<keyword evidence="13" id="KW-1185">Reference proteome</keyword>
<dbReference type="Gramene" id="Solyc03g119830.3.1">
    <property type="protein sequence ID" value="Solyc03g119830.3.1"/>
    <property type="gene ID" value="Solyc03g119830.3"/>
</dbReference>
<keyword evidence="8" id="KW-0804">Transcription</keyword>
<dbReference type="Pfam" id="PF02892">
    <property type="entry name" value="zf-BED"/>
    <property type="match status" value="1"/>
</dbReference>
<evidence type="ECO:0000256" key="10">
    <source>
        <dbReference type="SAM" id="MobiDB-lite"/>
    </source>
</evidence>
<evidence type="ECO:0000256" key="8">
    <source>
        <dbReference type="ARBA" id="ARBA00023163"/>
    </source>
</evidence>
<dbReference type="GO" id="GO:0005634">
    <property type="term" value="C:nucleus"/>
    <property type="evidence" value="ECO:0007669"/>
    <property type="project" value="UniProtKB-SubCell"/>
</dbReference>
<keyword evidence="7" id="KW-0238">DNA-binding</keyword>
<evidence type="ECO:0000256" key="5">
    <source>
        <dbReference type="ARBA" id="ARBA00022833"/>
    </source>
</evidence>
<keyword evidence="4" id="KW-0863">Zinc-finger</keyword>
<keyword evidence="5" id="KW-0862">Zinc</keyword>
<dbReference type="SMART" id="SM01199">
    <property type="entry name" value="FDF"/>
    <property type="match status" value="1"/>
</dbReference>
<dbReference type="STRING" id="4081.A0A3Q7FT96"/>
<dbReference type="InterPro" id="IPR010920">
    <property type="entry name" value="LSM_dom_sf"/>
</dbReference>
<dbReference type="GO" id="GO:0008270">
    <property type="term" value="F:zinc ion binding"/>
    <property type="evidence" value="ECO:0007669"/>
    <property type="project" value="UniProtKB-KW"/>
</dbReference>
<name>A0A3Q7FT96_SOLLC</name>
<dbReference type="Pfam" id="PF05699">
    <property type="entry name" value="Dimer_Tnp_hAT"/>
    <property type="match status" value="1"/>
</dbReference>
<dbReference type="SMART" id="SM01271">
    <property type="entry name" value="LSM14"/>
    <property type="match status" value="1"/>
</dbReference>
<dbReference type="InterPro" id="IPR019050">
    <property type="entry name" value="FDF_dom"/>
</dbReference>
<dbReference type="InterPro" id="IPR012337">
    <property type="entry name" value="RNaseH-like_sf"/>
</dbReference>
<dbReference type="InParanoid" id="A0A3Q7FT96"/>
<protein>
    <recommendedName>
        <fullName evidence="11">DFDF domain-containing protein</fullName>
    </recommendedName>
</protein>
<organism evidence="12">
    <name type="scientific">Solanum lycopersicum</name>
    <name type="common">Tomato</name>
    <name type="synonym">Lycopersicon esculentum</name>
    <dbReference type="NCBI Taxonomy" id="4081"/>
    <lineage>
        <taxon>Eukaryota</taxon>
        <taxon>Viridiplantae</taxon>
        <taxon>Streptophyta</taxon>
        <taxon>Embryophyta</taxon>
        <taxon>Tracheophyta</taxon>
        <taxon>Spermatophyta</taxon>
        <taxon>Magnoliopsida</taxon>
        <taxon>eudicotyledons</taxon>
        <taxon>Gunneridae</taxon>
        <taxon>Pentapetalae</taxon>
        <taxon>asterids</taxon>
        <taxon>lamiids</taxon>
        <taxon>Solanales</taxon>
        <taxon>Solanaceae</taxon>
        <taxon>Solanoideae</taxon>
        <taxon>Solaneae</taxon>
        <taxon>Solanum</taxon>
        <taxon>Solanum subgen. Lycopersicon</taxon>
    </lineage>
</organism>
<dbReference type="Gene3D" id="2.30.30.100">
    <property type="match status" value="1"/>
</dbReference>
<evidence type="ECO:0000256" key="7">
    <source>
        <dbReference type="ARBA" id="ARBA00023125"/>
    </source>
</evidence>
<evidence type="ECO:0000256" key="1">
    <source>
        <dbReference type="ARBA" id="ARBA00004123"/>
    </source>
</evidence>
<feature type="compositionally biased region" description="Basic and acidic residues" evidence="10">
    <location>
        <begin position="283"/>
        <end position="293"/>
    </location>
</feature>
<reference evidence="12" key="2">
    <citation type="submission" date="2019-01" db="UniProtKB">
        <authorList>
            <consortium name="EnsemblPlants"/>
        </authorList>
    </citation>
    <scope>IDENTIFICATION</scope>
    <source>
        <strain evidence="12">cv. Heinz 1706</strain>
    </source>
</reference>
<dbReference type="Proteomes" id="UP000004994">
    <property type="component" value="Chromosome 3"/>
</dbReference>
<sequence>MAAPPIGIHQRLALARTGELRLGSLISVISTSEMRYEGILFEISNYRLGLKYVKFFGSEGRLKYGPQIPGKDRIYNFIYLRGANIKDLQVISPPLPPTRSAVPGHPAIIRPRFRHPTPTHMASTSHGASVRSSARPILRPGTSFQLNQPRPRDLSASTSSFRGSFLPPPPANISRPRPAYWPGLIGSSRGVAYFHPPPSQAPVQQQQNVNTSVAGGSSYYEHQHPLLLGHSTGLSQTTNPSLLSGGQVTFCSPQVQQSGQRQTVNIEEMTAIAPAMEALPSKSSEETLEKPKTETGSTSSPHDKNQSAGGRDQKPRVIRRFVEDFDFEGMYKKFNKKEVWAIFSNSDDHKLPVYHKDEFFDYLSYGLPEHESILTLSQQMKIDNETFGVEIPIVHIDHGNRPRSSRTSQASLGGRRYGNVRGGPGKKTKTEIVVTEGDQDGRKIAEMVRQIGASTLVVGLHDHSFIYRMAMDHNSTGSNLNCKVLAIKQPTPLATTTKMKRTISLPNSSTNMDLSQIEIAASSIQHKWNFYVLLLILFAMDWNVNTAYKTLKEMESKSLAVVEAPSTTLNIESIDIGPGSSEKDPATKLRKKALTSVYLKYFETAPDGKTRKCKFCGQSYSIATATGNLGKHLSNRHPGYDITVNVASPAPQSVTVVKKLQPKPHVKGPQLELDHLNWLLVKWLILASLPPSTLDEHWLLNSFKFLNPTVKLWPEEKFQSVLCEVFRSIQEDVRVIVDQISSKVCITLDFWTSYEQLLYMSVTCQWIDENWSFQKLLLDICHISSPCGAAEVSHALLKVLKIYNIENRVLCCTHDNTPIALHACHTLKEDMDSQKMSPFYYLPCAAHTLNSVINDGLSSTKSIISKIREIVLKMNTSFEISQDFLQCCNACQEGTWKFPLDASPRWSGNYQMLDIARKAGKSLEAMFRKYDELLGSRVLLNNAEKNAVNIMHAFLEPFYKTIHDICTNKVVTVGLVLFFMDHISETIAACRDSRHSPDWLRSAADEMATKARSYNEQMCNSFTYMTAILDPRIKVELIPESLNSENHLEEARSHFMRNYSTSHFPCISGSYAAHELEDGASVSFAEEIARKKRKASMSSATDELTQYLSEPPAPIPTDVLEWWKVNNARYPRLSSMARDFLAAQPTALAPQDLFCSKGDEIDKQRFSTSYGSTQALHCVKSWMQSGFKLKYKSTEIDYERLMELAAATAAESSMASSDKKQKS</sequence>
<dbReference type="SMART" id="SM00614">
    <property type="entry name" value="ZnF_BED"/>
    <property type="match status" value="1"/>
</dbReference>
<evidence type="ECO:0000256" key="9">
    <source>
        <dbReference type="ARBA" id="ARBA00023242"/>
    </source>
</evidence>
<keyword evidence="3" id="KW-0479">Metal-binding</keyword>
<dbReference type="PANTHER" id="PTHR46481">
    <property type="entry name" value="ZINC FINGER BED DOMAIN-CONTAINING PROTEIN 4"/>
    <property type="match status" value="1"/>
</dbReference>
<dbReference type="InterPro" id="IPR025525">
    <property type="entry name" value="hAT-like_transposase_RNase-H"/>
</dbReference>
<accession>A0A3Q7FT96</accession>
<dbReference type="GO" id="GO:0046983">
    <property type="term" value="F:protein dimerization activity"/>
    <property type="evidence" value="ECO:0007669"/>
    <property type="project" value="InterPro"/>
</dbReference>
<feature type="region of interest" description="Disordered" evidence="10">
    <location>
        <begin position="114"/>
        <end position="173"/>
    </location>
</feature>
<dbReference type="PANTHER" id="PTHR46481:SF7">
    <property type="entry name" value="ZINC FINGER BED DOMAIN-CONTAINING PROTEIN RICESLEEPER 2-LIKE"/>
    <property type="match status" value="1"/>
</dbReference>
<evidence type="ECO:0000256" key="2">
    <source>
        <dbReference type="ARBA" id="ARBA00011738"/>
    </source>
</evidence>
<keyword evidence="6" id="KW-0805">Transcription regulation</keyword>
<feature type="compositionally biased region" description="Polar residues" evidence="10">
    <location>
        <begin position="120"/>
        <end position="132"/>
    </location>
</feature>
<dbReference type="InterPro" id="IPR052035">
    <property type="entry name" value="ZnF_BED_domain_contain"/>
</dbReference>
<dbReference type="GO" id="GO:0003677">
    <property type="term" value="F:DNA binding"/>
    <property type="evidence" value="ECO:0007669"/>
    <property type="project" value="UniProtKB-KW"/>
</dbReference>
<evidence type="ECO:0000313" key="13">
    <source>
        <dbReference type="Proteomes" id="UP000004994"/>
    </source>
</evidence>
<dbReference type="PaxDb" id="4081-Solyc03g119830.2.1"/>
<feature type="domain" description="DFDF" evidence="11">
    <location>
        <begin position="313"/>
        <end position="349"/>
    </location>
</feature>
<dbReference type="SUPFAM" id="SSF53098">
    <property type="entry name" value="Ribonuclease H-like"/>
    <property type="match status" value="1"/>
</dbReference>
<evidence type="ECO:0000313" key="12">
    <source>
        <dbReference type="EnsemblPlants" id="Solyc03g119830.3.1"/>
    </source>
</evidence>
<comment type="subunit">
    <text evidence="2">Homodimer.</text>
</comment>
<proteinExistence type="predicted"/>
<comment type="subcellular location">
    <subcellularLocation>
        <location evidence="1">Nucleus</location>
    </subcellularLocation>
</comment>
<dbReference type="FunCoup" id="A0A3Q7FT96">
    <property type="interactions" value="1130"/>
</dbReference>
<dbReference type="EnsemblPlants" id="Solyc03g119830.3.1">
    <property type="protein sequence ID" value="Solyc03g119830.3.1"/>
    <property type="gene ID" value="Solyc03g119830.3"/>
</dbReference>
<evidence type="ECO:0000256" key="3">
    <source>
        <dbReference type="ARBA" id="ARBA00022723"/>
    </source>
</evidence>
<reference evidence="12" key="1">
    <citation type="journal article" date="2012" name="Nature">
        <title>The tomato genome sequence provides insights into fleshy fruit evolution.</title>
        <authorList>
            <consortium name="Tomato Genome Consortium"/>
        </authorList>
    </citation>
    <scope>NUCLEOTIDE SEQUENCE [LARGE SCALE GENOMIC DNA]</scope>
    <source>
        <strain evidence="12">cv. Heinz 1706</strain>
    </source>
</reference>
<dbReference type="PROSITE" id="PS51512">
    <property type="entry name" value="DFDF"/>
    <property type="match status" value="1"/>
</dbReference>
<evidence type="ECO:0000256" key="6">
    <source>
        <dbReference type="ARBA" id="ARBA00023015"/>
    </source>
</evidence>
<dbReference type="Pfam" id="PF14372">
    <property type="entry name" value="hAT-like_RNase-H"/>
    <property type="match status" value="1"/>
</dbReference>
<evidence type="ECO:0000259" key="11">
    <source>
        <dbReference type="PROSITE" id="PS51512"/>
    </source>
</evidence>
<feature type="region of interest" description="Disordered" evidence="10">
    <location>
        <begin position="398"/>
        <end position="427"/>
    </location>
</feature>
<keyword evidence="9" id="KW-0539">Nucleus</keyword>
<dbReference type="InterPro" id="IPR008906">
    <property type="entry name" value="HATC_C_dom"/>
</dbReference>
<evidence type="ECO:0000256" key="4">
    <source>
        <dbReference type="ARBA" id="ARBA00022771"/>
    </source>
</evidence>
<dbReference type="InterPro" id="IPR025762">
    <property type="entry name" value="DFDF"/>
</dbReference>
<dbReference type="InterPro" id="IPR025609">
    <property type="entry name" value="Lsm14-like_N"/>
</dbReference>
<dbReference type="Pfam" id="PF12701">
    <property type="entry name" value="LSM14"/>
    <property type="match status" value="1"/>
</dbReference>
<dbReference type="InterPro" id="IPR003656">
    <property type="entry name" value="Znf_BED"/>
</dbReference>